<comment type="subcellular location">
    <subcellularLocation>
        <location evidence="1">Membrane</location>
        <topology evidence="1">Multi-pass membrane protein</topology>
    </subcellularLocation>
</comment>
<feature type="transmembrane region" description="Helical" evidence="10">
    <location>
        <begin position="155"/>
        <end position="175"/>
    </location>
</feature>
<dbReference type="Pfam" id="PF07885">
    <property type="entry name" value="Ion_trans_2"/>
    <property type="match status" value="2"/>
</dbReference>
<keyword evidence="13" id="KW-1185">Reference proteome</keyword>
<dbReference type="GO" id="GO:0030322">
    <property type="term" value="P:stabilization of membrane potential"/>
    <property type="evidence" value="ECO:0007669"/>
    <property type="project" value="TreeGrafter"/>
</dbReference>
<accession>A0A226E5Q9</accession>
<dbReference type="GO" id="GO:0015271">
    <property type="term" value="F:outward rectifier potassium channel activity"/>
    <property type="evidence" value="ECO:0007669"/>
    <property type="project" value="TreeGrafter"/>
</dbReference>
<keyword evidence="3 8" id="KW-0812">Transmembrane</keyword>
<evidence type="ECO:0000256" key="9">
    <source>
        <dbReference type="SAM" id="MobiDB-lite"/>
    </source>
</evidence>
<feature type="transmembrane region" description="Helical" evidence="10">
    <location>
        <begin position="475"/>
        <end position="497"/>
    </location>
</feature>
<evidence type="ECO:0000259" key="11">
    <source>
        <dbReference type="Pfam" id="PF07885"/>
    </source>
</evidence>
<dbReference type="GO" id="GO:0005886">
    <property type="term" value="C:plasma membrane"/>
    <property type="evidence" value="ECO:0007669"/>
    <property type="project" value="TreeGrafter"/>
</dbReference>
<comment type="similarity">
    <text evidence="8">Belongs to the two pore domain potassium channel (TC 1.A.1.8) family.</text>
</comment>
<dbReference type="Gene3D" id="1.10.287.70">
    <property type="match status" value="2"/>
</dbReference>
<feature type="compositionally biased region" description="Low complexity" evidence="9">
    <location>
        <begin position="1"/>
        <end position="25"/>
    </location>
</feature>
<evidence type="ECO:0000256" key="2">
    <source>
        <dbReference type="ARBA" id="ARBA00022448"/>
    </source>
</evidence>
<evidence type="ECO:0000256" key="7">
    <source>
        <dbReference type="ARBA" id="ARBA00023303"/>
    </source>
</evidence>
<dbReference type="PANTHER" id="PTHR11003:SF352">
    <property type="entry name" value="BCDNA.GH04802-RELATED"/>
    <property type="match status" value="1"/>
</dbReference>
<evidence type="ECO:0000256" key="3">
    <source>
        <dbReference type="ARBA" id="ARBA00022692"/>
    </source>
</evidence>
<dbReference type="GO" id="GO:0022841">
    <property type="term" value="F:potassium ion leak channel activity"/>
    <property type="evidence" value="ECO:0007669"/>
    <property type="project" value="TreeGrafter"/>
</dbReference>
<dbReference type="Proteomes" id="UP000198287">
    <property type="component" value="Unassembled WGS sequence"/>
</dbReference>
<dbReference type="OrthoDB" id="297496at2759"/>
<feature type="transmembrane region" description="Helical" evidence="10">
    <location>
        <begin position="509"/>
        <end position="530"/>
    </location>
</feature>
<dbReference type="EMBL" id="LNIX01000006">
    <property type="protein sequence ID" value="OXA52404.1"/>
    <property type="molecule type" value="Genomic_DNA"/>
</dbReference>
<feature type="transmembrane region" description="Helical" evidence="10">
    <location>
        <begin position="444"/>
        <end position="463"/>
    </location>
</feature>
<evidence type="ECO:0000313" key="13">
    <source>
        <dbReference type="Proteomes" id="UP000198287"/>
    </source>
</evidence>
<feature type="region of interest" description="Disordered" evidence="9">
    <location>
        <begin position="1"/>
        <end position="38"/>
    </location>
</feature>
<dbReference type="InterPro" id="IPR013099">
    <property type="entry name" value="K_chnl_dom"/>
</dbReference>
<protein>
    <submittedName>
        <fullName evidence="12">TWiK family of potassium channels protein 18</fullName>
    </submittedName>
</protein>
<feature type="transmembrane region" description="Helical" evidence="10">
    <location>
        <begin position="52"/>
        <end position="77"/>
    </location>
</feature>
<keyword evidence="5 8" id="KW-0406">Ion transport</keyword>
<proteinExistence type="inferred from homology"/>
<evidence type="ECO:0000256" key="10">
    <source>
        <dbReference type="SAM" id="Phobius"/>
    </source>
</evidence>
<evidence type="ECO:0000256" key="4">
    <source>
        <dbReference type="ARBA" id="ARBA00022989"/>
    </source>
</evidence>
<comment type="caution">
    <text evidence="12">The sequence shown here is derived from an EMBL/GenBank/DDBJ whole genome shotgun (WGS) entry which is preliminary data.</text>
</comment>
<feature type="domain" description="Potassium channel" evidence="11">
    <location>
        <begin position="452"/>
        <end position="533"/>
    </location>
</feature>
<dbReference type="SUPFAM" id="SSF81324">
    <property type="entry name" value="Voltage-gated potassium channels"/>
    <property type="match status" value="2"/>
</dbReference>
<evidence type="ECO:0000313" key="12">
    <source>
        <dbReference type="EMBL" id="OXA52404.1"/>
    </source>
</evidence>
<sequence length="595" mass="64505">MGGGQSHNQQGPQGPSSSHGPNNGSVLATKKQQHENANKCSPAKVKSCLRTFFAHLFSHIGLCILIVGYTIAGALMFEKLEKTYEMKLIGNRTANFKKLRLHYVSELWNITEQFNVLYEMNWTSAVEKELREFESRVVATANTAGYSDVKDDLHWTFSGALLYSVSIITTIGYGNTAPRTAWGKILTMFYAVIGVPLMLLWLSNIGTLMANTFKFAYSHACCISSNPSSSSRSVQTKRTPSSKTEPSSIQVKYSVSAMTCETQVVQAQQNMHQRALNRREQRAKLRSLDPSAKQVLMECAEYNVNMDQDERSRRILHQLHSDSGGNGGEMLNISGMDEESSDEVESVIDMRGVTRGGDQSDLRGLNGGRGGSVMEISVNSNGMEGTPSRIPLLHHKGGGVGGIESGPDLVEVDEYHCGGGGSGSDGSASPSLNKYHLPRTEQRVPVSLVLTFVVLYIMGGAAVFSVWEKWGFLDSAYFCFITLSTIGLGDYVPGVSFGSAGTKEGQAQLIVCCLYLVLGLAIIAMSFNLVQEEVAAKVGISIRQEQEEGKGIVVVGSGHPTLVSIVNPSDYANMTMISLKSPKSKAISLVGYTLN</sequence>
<name>A0A226E5Q9_FOLCA</name>
<reference evidence="12 13" key="1">
    <citation type="submission" date="2015-12" db="EMBL/GenBank/DDBJ databases">
        <title>The genome of Folsomia candida.</title>
        <authorList>
            <person name="Faddeeva A."/>
            <person name="Derks M.F."/>
            <person name="Anvar Y."/>
            <person name="Smit S."/>
            <person name="Van Straalen N."/>
            <person name="Roelofs D."/>
        </authorList>
    </citation>
    <scope>NUCLEOTIDE SEQUENCE [LARGE SCALE GENOMIC DNA]</scope>
    <source>
        <strain evidence="12 13">VU population</strain>
        <tissue evidence="12">Whole body</tissue>
    </source>
</reference>
<dbReference type="AlphaFoldDB" id="A0A226E5Q9"/>
<evidence type="ECO:0000256" key="5">
    <source>
        <dbReference type="ARBA" id="ARBA00023065"/>
    </source>
</evidence>
<keyword evidence="2 8" id="KW-0813">Transport</keyword>
<dbReference type="InterPro" id="IPR003280">
    <property type="entry name" value="2pore_dom_K_chnl"/>
</dbReference>
<feature type="domain" description="Potassium channel" evidence="11">
    <location>
        <begin position="138"/>
        <end position="209"/>
    </location>
</feature>
<gene>
    <name evidence="12" type="ORF">Fcan01_12213</name>
</gene>
<feature type="compositionally biased region" description="Polar residues" evidence="9">
    <location>
        <begin position="234"/>
        <end position="248"/>
    </location>
</feature>
<evidence type="ECO:0000256" key="6">
    <source>
        <dbReference type="ARBA" id="ARBA00023136"/>
    </source>
</evidence>
<dbReference type="PANTHER" id="PTHR11003">
    <property type="entry name" value="POTASSIUM CHANNEL, SUBFAMILY K"/>
    <property type="match status" value="1"/>
</dbReference>
<keyword evidence="6 10" id="KW-0472">Membrane</keyword>
<dbReference type="STRING" id="158441.A0A226E5Q9"/>
<feature type="compositionally biased region" description="Low complexity" evidence="9">
    <location>
        <begin position="224"/>
        <end position="233"/>
    </location>
</feature>
<keyword evidence="4 10" id="KW-1133">Transmembrane helix</keyword>
<feature type="region of interest" description="Disordered" evidence="9">
    <location>
        <begin position="224"/>
        <end position="248"/>
    </location>
</feature>
<dbReference type="PRINTS" id="PR01333">
    <property type="entry name" value="2POREKCHANEL"/>
</dbReference>
<organism evidence="12 13">
    <name type="scientific">Folsomia candida</name>
    <name type="common">Springtail</name>
    <dbReference type="NCBI Taxonomy" id="158441"/>
    <lineage>
        <taxon>Eukaryota</taxon>
        <taxon>Metazoa</taxon>
        <taxon>Ecdysozoa</taxon>
        <taxon>Arthropoda</taxon>
        <taxon>Hexapoda</taxon>
        <taxon>Collembola</taxon>
        <taxon>Entomobryomorpha</taxon>
        <taxon>Isotomoidea</taxon>
        <taxon>Isotomidae</taxon>
        <taxon>Proisotominae</taxon>
        <taxon>Folsomia</taxon>
    </lineage>
</organism>
<evidence type="ECO:0000256" key="8">
    <source>
        <dbReference type="RuleBase" id="RU003857"/>
    </source>
</evidence>
<keyword evidence="7 8" id="KW-0407">Ion channel</keyword>
<evidence type="ECO:0000256" key="1">
    <source>
        <dbReference type="ARBA" id="ARBA00004141"/>
    </source>
</evidence>
<feature type="transmembrane region" description="Helical" evidence="10">
    <location>
        <begin position="181"/>
        <end position="202"/>
    </location>
</feature>